<sequence>MIVNFHLKNPPVTQQQETIQLKSQHGLESGKSDFNINMRHPGGHITVVGSISARYVVSMEFRNPQEYSSKRIRINFAN</sequence>
<keyword evidence="2" id="KW-1185">Reference proteome</keyword>
<dbReference type="EMBL" id="PJQM01002078">
    <property type="protein sequence ID" value="RCH98341.1"/>
    <property type="molecule type" value="Genomic_DNA"/>
</dbReference>
<evidence type="ECO:0000313" key="1">
    <source>
        <dbReference type="EMBL" id="RCH98341.1"/>
    </source>
</evidence>
<dbReference type="OrthoDB" id="2203793at2759"/>
<reference evidence="1 2" key="1">
    <citation type="journal article" date="2018" name="G3 (Bethesda)">
        <title>Phylogenetic and Phylogenomic Definition of Rhizopus Species.</title>
        <authorList>
            <person name="Gryganskyi A.P."/>
            <person name="Golan J."/>
            <person name="Dolatabadi S."/>
            <person name="Mondo S."/>
            <person name="Robb S."/>
            <person name="Idnurm A."/>
            <person name="Muszewska A."/>
            <person name="Steczkiewicz K."/>
            <person name="Masonjones S."/>
            <person name="Liao H.L."/>
            <person name="Gajdeczka M.T."/>
            <person name="Anike F."/>
            <person name="Vuek A."/>
            <person name="Anishchenko I.M."/>
            <person name="Voigt K."/>
            <person name="de Hoog G.S."/>
            <person name="Smith M.E."/>
            <person name="Heitman J."/>
            <person name="Vilgalys R."/>
            <person name="Stajich J.E."/>
        </authorList>
    </citation>
    <scope>NUCLEOTIDE SEQUENCE [LARGE SCALE GENOMIC DNA]</scope>
    <source>
        <strain evidence="1 2">LSU 92-RS-03</strain>
    </source>
</reference>
<name>A0A367K927_RHIST</name>
<organism evidence="1 2">
    <name type="scientific">Rhizopus stolonifer</name>
    <name type="common">Rhizopus nigricans</name>
    <dbReference type="NCBI Taxonomy" id="4846"/>
    <lineage>
        <taxon>Eukaryota</taxon>
        <taxon>Fungi</taxon>
        <taxon>Fungi incertae sedis</taxon>
        <taxon>Mucoromycota</taxon>
        <taxon>Mucoromycotina</taxon>
        <taxon>Mucoromycetes</taxon>
        <taxon>Mucorales</taxon>
        <taxon>Mucorineae</taxon>
        <taxon>Rhizopodaceae</taxon>
        <taxon>Rhizopus</taxon>
    </lineage>
</organism>
<proteinExistence type="predicted"/>
<gene>
    <name evidence="1" type="ORF">CU098_011275</name>
</gene>
<evidence type="ECO:0000313" key="2">
    <source>
        <dbReference type="Proteomes" id="UP000253551"/>
    </source>
</evidence>
<feature type="non-terminal residue" evidence="1">
    <location>
        <position position="78"/>
    </location>
</feature>
<accession>A0A367K927</accession>
<protein>
    <submittedName>
        <fullName evidence="1">Uncharacterized protein</fullName>
    </submittedName>
</protein>
<dbReference type="AlphaFoldDB" id="A0A367K927"/>
<comment type="caution">
    <text evidence="1">The sequence shown here is derived from an EMBL/GenBank/DDBJ whole genome shotgun (WGS) entry which is preliminary data.</text>
</comment>
<dbReference type="Proteomes" id="UP000253551">
    <property type="component" value="Unassembled WGS sequence"/>
</dbReference>